<dbReference type="STRING" id="1051890.A0A3N4L6N6"/>
<keyword evidence="2" id="KW-1133">Transmembrane helix</keyword>
<feature type="region of interest" description="Disordered" evidence="1">
    <location>
        <begin position="1"/>
        <end position="23"/>
    </location>
</feature>
<accession>A0A3N4L6N6</accession>
<evidence type="ECO:0000256" key="2">
    <source>
        <dbReference type="SAM" id="Phobius"/>
    </source>
</evidence>
<proteinExistence type="predicted"/>
<protein>
    <recommendedName>
        <fullName evidence="3">Calcium channel YVC1-like C-terminal transmembrane domain-containing protein</fullName>
    </recommendedName>
</protein>
<feature type="transmembrane region" description="Helical" evidence="2">
    <location>
        <begin position="257"/>
        <end position="274"/>
    </location>
</feature>
<dbReference type="InParanoid" id="A0A3N4L6N6"/>
<gene>
    <name evidence="4" type="ORF">L211DRAFT_854004</name>
</gene>
<evidence type="ECO:0000313" key="4">
    <source>
        <dbReference type="EMBL" id="RPB18560.1"/>
    </source>
</evidence>
<dbReference type="Proteomes" id="UP000267821">
    <property type="component" value="Unassembled WGS sequence"/>
</dbReference>
<feature type="transmembrane region" description="Helical" evidence="2">
    <location>
        <begin position="280"/>
        <end position="298"/>
    </location>
</feature>
<dbReference type="Pfam" id="PF23317">
    <property type="entry name" value="YVC1_C"/>
    <property type="match status" value="1"/>
</dbReference>
<dbReference type="OrthoDB" id="310870at2759"/>
<reference evidence="4 5" key="1">
    <citation type="journal article" date="2018" name="Nat. Ecol. Evol.">
        <title>Pezizomycetes genomes reveal the molecular basis of ectomycorrhizal truffle lifestyle.</title>
        <authorList>
            <person name="Murat C."/>
            <person name="Payen T."/>
            <person name="Noel B."/>
            <person name="Kuo A."/>
            <person name="Morin E."/>
            <person name="Chen J."/>
            <person name="Kohler A."/>
            <person name="Krizsan K."/>
            <person name="Balestrini R."/>
            <person name="Da Silva C."/>
            <person name="Montanini B."/>
            <person name="Hainaut M."/>
            <person name="Levati E."/>
            <person name="Barry K.W."/>
            <person name="Belfiori B."/>
            <person name="Cichocki N."/>
            <person name="Clum A."/>
            <person name="Dockter R.B."/>
            <person name="Fauchery L."/>
            <person name="Guy J."/>
            <person name="Iotti M."/>
            <person name="Le Tacon F."/>
            <person name="Lindquist E.A."/>
            <person name="Lipzen A."/>
            <person name="Malagnac F."/>
            <person name="Mello A."/>
            <person name="Molinier V."/>
            <person name="Miyauchi S."/>
            <person name="Poulain J."/>
            <person name="Riccioni C."/>
            <person name="Rubini A."/>
            <person name="Sitrit Y."/>
            <person name="Splivallo R."/>
            <person name="Traeger S."/>
            <person name="Wang M."/>
            <person name="Zifcakova L."/>
            <person name="Wipf D."/>
            <person name="Zambonelli A."/>
            <person name="Paolocci F."/>
            <person name="Nowrousian M."/>
            <person name="Ottonello S."/>
            <person name="Baldrian P."/>
            <person name="Spatafora J.W."/>
            <person name="Henrissat B."/>
            <person name="Nagy L.G."/>
            <person name="Aury J.M."/>
            <person name="Wincker P."/>
            <person name="Grigoriev I.V."/>
            <person name="Bonfante P."/>
            <person name="Martin F.M."/>
        </authorList>
    </citation>
    <scope>NUCLEOTIDE SEQUENCE [LARGE SCALE GENOMIC DNA]</scope>
    <source>
        <strain evidence="4 5">ATCC MYA-4762</strain>
    </source>
</reference>
<dbReference type="AlphaFoldDB" id="A0A3N4L6N6"/>
<evidence type="ECO:0000259" key="3">
    <source>
        <dbReference type="Pfam" id="PF23317"/>
    </source>
</evidence>
<dbReference type="InterPro" id="IPR056336">
    <property type="entry name" value="YVC1_C"/>
</dbReference>
<keyword evidence="2" id="KW-0472">Membrane</keyword>
<sequence>MSTTYRSTNRPPSTLTEPSSPSFAPILDLPGDNETFSGLASREKPSVIEHIEAPYTLHQIQLLPAVARLANALSQKHNPSTVAALLWCRIDFVSHTAEEDRHGLSNARALACEVVAIDCVSFFSENDIVQYLGFEVPGKIEGSSHSETSESTTLLNHSNSNNLHSELEDGEFENADAGAEIAAAYSGLNALEIAIVAEAKYFLSQKSVQRVVDGIWEGRIVFWESLNVTGRKKPHLYDSKRKADPYSRLRVPKYQKAVETCFLAMLVMLYYAVLIERNPYRITGTETALLLFFVAFTVDEFTQWADAGTLIYASDIWSWLDMFVIVIGLAFLISRIIGLVKDNDEVVDMSFDILSLEALVLIPRTFSLLTLHPYFGRDKFSTLQMAMLMTRAAKSFATNCRANHLGETSHGFLIFIILTNILLITSLISLLSNNLTTMMNNARYSTFIMGSVTSNRLTYFYPPLNLIPLIFLRPLRLFLTSTQLRRMRIALLKFTHFPLVRTLHLSLRLHLANSQTYQVAAIVAYEGVATKNRTNRTGWEPSSSKQLATINRKNQQRLLARPPVAPIGGFARAASVSHGVSAADRETRRMREIVEELNLKLDALLAKQ</sequence>
<keyword evidence="2" id="KW-0812">Transmembrane</keyword>
<feature type="compositionally biased region" description="Polar residues" evidence="1">
    <location>
        <begin position="1"/>
        <end position="10"/>
    </location>
</feature>
<dbReference type="EMBL" id="ML121622">
    <property type="protein sequence ID" value="RPB18560.1"/>
    <property type="molecule type" value="Genomic_DNA"/>
</dbReference>
<feature type="transmembrane region" description="Helical" evidence="2">
    <location>
        <begin position="353"/>
        <end position="375"/>
    </location>
</feature>
<evidence type="ECO:0000313" key="5">
    <source>
        <dbReference type="Proteomes" id="UP000267821"/>
    </source>
</evidence>
<dbReference type="PANTHER" id="PTHR35859">
    <property type="entry name" value="NONSELECTIVE CATION CHANNEL PROTEIN"/>
    <property type="match status" value="1"/>
</dbReference>
<feature type="domain" description="Calcium channel YVC1-like C-terminal transmembrane" evidence="3">
    <location>
        <begin position="263"/>
        <end position="376"/>
    </location>
</feature>
<dbReference type="PANTHER" id="PTHR35859:SF5">
    <property type="entry name" value="ION TRANSPORT DOMAIN-CONTAINING PROTEIN"/>
    <property type="match status" value="1"/>
</dbReference>
<keyword evidence="5" id="KW-1185">Reference proteome</keyword>
<feature type="transmembrane region" description="Helical" evidence="2">
    <location>
        <begin position="310"/>
        <end position="333"/>
    </location>
</feature>
<feature type="transmembrane region" description="Helical" evidence="2">
    <location>
        <begin position="459"/>
        <end position="479"/>
    </location>
</feature>
<evidence type="ECO:0000256" key="1">
    <source>
        <dbReference type="SAM" id="MobiDB-lite"/>
    </source>
</evidence>
<dbReference type="InterPro" id="IPR052971">
    <property type="entry name" value="TRP_calcium_channel"/>
</dbReference>
<feature type="compositionally biased region" description="Low complexity" evidence="1">
    <location>
        <begin position="11"/>
        <end position="22"/>
    </location>
</feature>
<feature type="transmembrane region" description="Helical" evidence="2">
    <location>
        <begin position="411"/>
        <end position="431"/>
    </location>
</feature>
<organism evidence="4 5">
    <name type="scientific">Terfezia boudieri ATCC MYA-4762</name>
    <dbReference type="NCBI Taxonomy" id="1051890"/>
    <lineage>
        <taxon>Eukaryota</taxon>
        <taxon>Fungi</taxon>
        <taxon>Dikarya</taxon>
        <taxon>Ascomycota</taxon>
        <taxon>Pezizomycotina</taxon>
        <taxon>Pezizomycetes</taxon>
        <taxon>Pezizales</taxon>
        <taxon>Pezizaceae</taxon>
        <taxon>Terfezia</taxon>
    </lineage>
</organism>
<name>A0A3N4L6N6_9PEZI</name>